<dbReference type="InterPro" id="IPR011598">
    <property type="entry name" value="bHLH_dom"/>
</dbReference>
<dbReference type="GO" id="GO:0090575">
    <property type="term" value="C:RNA polymerase II transcription regulator complex"/>
    <property type="evidence" value="ECO:0007669"/>
    <property type="project" value="TreeGrafter"/>
</dbReference>
<keyword evidence="5" id="KW-0539">Nucleus</keyword>
<name>A0A9P6Z7J8_9FUNG</name>
<gene>
    <name evidence="7" type="ORF">G6F50_004039</name>
</gene>
<evidence type="ECO:0000256" key="1">
    <source>
        <dbReference type="ARBA" id="ARBA00023015"/>
    </source>
</evidence>
<dbReference type="GO" id="GO:0003700">
    <property type="term" value="F:DNA-binding transcription factor activity"/>
    <property type="evidence" value="ECO:0007669"/>
    <property type="project" value="TreeGrafter"/>
</dbReference>
<dbReference type="Proteomes" id="UP000740926">
    <property type="component" value="Unassembled WGS sequence"/>
</dbReference>
<dbReference type="SUPFAM" id="SSF47459">
    <property type="entry name" value="HLH, helix-loop-helix DNA-binding domain"/>
    <property type="match status" value="1"/>
</dbReference>
<dbReference type="SMART" id="SM00353">
    <property type="entry name" value="HLH"/>
    <property type="match status" value="1"/>
</dbReference>
<keyword evidence="3" id="KW-0010">Activator</keyword>
<dbReference type="InterPro" id="IPR036638">
    <property type="entry name" value="HLH_DNA-bd_sf"/>
</dbReference>
<dbReference type="Gene3D" id="4.10.280.10">
    <property type="entry name" value="Helix-loop-helix DNA-binding domain"/>
    <property type="match status" value="1"/>
</dbReference>
<reference evidence="7 8" key="1">
    <citation type="journal article" date="2020" name="Microb. Genom.">
        <title>Genetic diversity of clinical and environmental Mucorales isolates obtained from an investigation of mucormycosis cases among solid organ transplant recipients.</title>
        <authorList>
            <person name="Nguyen M.H."/>
            <person name="Kaul D."/>
            <person name="Muto C."/>
            <person name="Cheng S.J."/>
            <person name="Richter R.A."/>
            <person name="Bruno V.M."/>
            <person name="Liu G."/>
            <person name="Beyhan S."/>
            <person name="Sundermann A.J."/>
            <person name="Mounaud S."/>
            <person name="Pasculle A.W."/>
            <person name="Nierman W.C."/>
            <person name="Driscoll E."/>
            <person name="Cumbie R."/>
            <person name="Clancy C.J."/>
            <person name="Dupont C.L."/>
        </authorList>
    </citation>
    <scope>NUCLEOTIDE SEQUENCE [LARGE SCALE GENOMIC DNA]</scope>
    <source>
        <strain evidence="7 8">GL24</strain>
    </source>
</reference>
<accession>A0A9P6Z7J8</accession>
<organism evidence="7 8">
    <name type="scientific">Rhizopus delemar</name>
    <dbReference type="NCBI Taxonomy" id="936053"/>
    <lineage>
        <taxon>Eukaryota</taxon>
        <taxon>Fungi</taxon>
        <taxon>Fungi incertae sedis</taxon>
        <taxon>Mucoromycota</taxon>
        <taxon>Mucoromycotina</taxon>
        <taxon>Mucoromycetes</taxon>
        <taxon>Mucorales</taxon>
        <taxon>Mucorineae</taxon>
        <taxon>Rhizopodaceae</taxon>
        <taxon>Rhizopus</taxon>
    </lineage>
</organism>
<evidence type="ECO:0000259" key="6">
    <source>
        <dbReference type="PROSITE" id="PS50888"/>
    </source>
</evidence>
<keyword evidence="1" id="KW-0805">Transcription regulation</keyword>
<dbReference type="PANTHER" id="PTHR10328:SF3">
    <property type="entry name" value="PROTEIN MAX"/>
    <property type="match status" value="1"/>
</dbReference>
<evidence type="ECO:0000256" key="4">
    <source>
        <dbReference type="ARBA" id="ARBA00023163"/>
    </source>
</evidence>
<dbReference type="GO" id="GO:0045944">
    <property type="term" value="P:positive regulation of transcription by RNA polymerase II"/>
    <property type="evidence" value="ECO:0007669"/>
    <property type="project" value="TreeGrafter"/>
</dbReference>
<protein>
    <recommendedName>
        <fullName evidence="6">BHLH domain-containing protein</fullName>
    </recommendedName>
</protein>
<sequence>MNSSQSFCQYDYDNNQSINQFQQMELDRIHQVQQQAVLQRHMALLRQQMLYCQPSCLPSQESFYNNDFMSVSDNDSYQNVNMTDSDHIPTKIEKALKRAEHNAIERERREKLNNKYQQLALSLPNLQNDRRPSKGTILERTLEYVKMTVQKENVLKHEIDQLRKANHTLYSQMAAFVSDDDTDDDDAVETPEDAFSCKSLPSFYDAPLFPSFEKQDKKKMICSQVCIA</sequence>
<dbReference type="PROSITE" id="PS50888">
    <property type="entry name" value="BHLH"/>
    <property type="match status" value="1"/>
</dbReference>
<comment type="caution">
    <text evidence="7">The sequence shown here is derived from an EMBL/GenBank/DDBJ whole genome shotgun (WGS) entry which is preliminary data.</text>
</comment>
<keyword evidence="8" id="KW-1185">Reference proteome</keyword>
<keyword evidence="4" id="KW-0804">Transcription</keyword>
<dbReference type="GO" id="GO:0046983">
    <property type="term" value="F:protein dimerization activity"/>
    <property type="evidence" value="ECO:0007669"/>
    <property type="project" value="InterPro"/>
</dbReference>
<dbReference type="GO" id="GO:0003677">
    <property type="term" value="F:DNA binding"/>
    <property type="evidence" value="ECO:0007669"/>
    <property type="project" value="UniProtKB-KW"/>
</dbReference>
<evidence type="ECO:0000256" key="3">
    <source>
        <dbReference type="ARBA" id="ARBA00023159"/>
    </source>
</evidence>
<dbReference type="AlphaFoldDB" id="A0A9P6Z7J8"/>
<dbReference type="PANTHER" id="PTHR10328">
    <property type="entry name" value="PROTEIN MAX MYC-ASSOCIATED FACTOR X"/>
    <property type="match status" value="1"/>
</dbReference>
<feature type="domain" description="BHLH" evidence="6">
    <location>
        <begin position="96"/>
        <end position="148"/>
    </location>
</feature>
<dbReference type="Pfam" id="PF00010">
    <property type="entry name" value="HLH"/>
    <property type="match status" value="1"/>
</dbReference>
<keyword evidence="2" id="KW-0238">DNA-binding</keyword>
<evidence type="ECO:0000256" key="5">
    <source>
        <dbReference type="ARBA" id="ARBA00023242"/>
    </source>
</evidence>
<proteinExistence type="predicted"/>
<evidence type="ECO:0000256" key="2">
    <source>
        <dbReference type="ARBA" id="ARBA00023125"/>
    </source>
</evidence>
<evidence type="ECO:0000313" key="7">
    <source>
        <dbReference type="EMBL" id="KAG1572095.1"/>
    </source>
</evidence>
<dbReference type="EMBL" id="JAANIU010000463">
    <property type="protein sequence ID" value="KAG1572095.1"/>
    <property type="molecule type" value="Genomic_DNA"/>
</dbReference>
<evidence type="ECO:0000313" key="8">
    <source>
        <dbReference type="Proteomes" id="UP000740926"/>
    </source>
</evidence>